<evidence type="ECO:0000313" key="1">
    <source>
        <dbReference type="EMBL" id="RMX42865.1"/>
    </source>
</evidence>
<dbReference type="AlphaFoldDB" id="A0A3M6TN71"/>
<sequence>MAMYTYLQQALPRVLIHRTLVEKKKWKLPVRFSPTKENRMHQTKTSNKTDHDGFSPAVFRSRLEQTTPVTESVQLVEFVFFFSMTKHMLRMGSCVRFRVAITFSFLRVRRRFPLVSALEFRYCRVFPLANRKLTFDERISCITMHDDFSPRRQGGIDGSWDVFRKPRFRRIHGPFELVFMPVSARGFALFTQQDIGKLRKGLKLYYK</sequence>
<dbReference type="Proteomes" id="UP000275408">
    <property type="component" value="Unassembled WGS sequence"/>
</dbReference>
<dbReference type="EMBL" id="RCHS01003253">
    <property type="protein sequence ID" value="RMX42865.1"/>
    <property type="molecule type" value="Genomic_DNA"/>
</dbReference>
<organism evidence="1 2">
    <name type="scientific">Pocillopora damicornis</name>
    <name type="common">Cauliflower coral</name>
    <name type="synonym">Millepora damicornis</name>
    <dbReference type="NCBI Taxonomy" id="46731"/>
    <lineage>
        <taxon>Eukaryota</taxon>
        <taxon>Metazoa</taxon>
        <taxon>Cnidaria</taxon>
        <taxon>Anthozoa</taxon>
        <taxon>Hexacorallia</taxon>
        <taxon>Scleractinia</taxon>
        <taxon>Astrocoeniina</taxon>
        <taxon>Pocilloporidae</taxon>
        <taxon>Pocillopora</taxon>
    </lineage>
</organism>
<keyword evidence="2" id="KW-1185">Reference proteome</keyword>
<comment type="caution">
    <text evidence="1">The sequence shown here is derived from an EMBL/GenBank/DDBJ whole genome shotgun (WGS) entry which is preliminary data.</text>
</comment>
<evidence type="ECO:0000313" key="2">
    <source>
        <dbReference type="Proteomes" id="UP000275408"/>
    </source>
</evidence>
<name>A0A3M6TN71_POCDA</name>
<gene>
    <name evidence="1" type="ORF">pdam_00005118</name>
</gene>
<reference evidence="1 2" key="1">
    <citation type="journal article" date="2018" name="Sci. Rep.">
        <title>Comparative analysis of the Pocillopora damicornis genome highlights role of immune system in coral evolution.</title>
        <authorList>
            <person name="Cunning R."/>
            <person name="Bay R.A."/>
            <person name="Gillette P."/>
            <person name="Baker A.C."/>
            <person name="Traylor-Knowles N."/>
        </authorList>
    </citation>
    <scope>NUCLEOTIDE SEQUENCE [LARGE SCALE GENOMIC DNA]</scope>
    <source>
        <strain evidence="1">RSMAS</strain>
        <tissue evidence="1">Whole animal</tissue>
    </source>
</reference>
<protein>
    <submittedName>
        <fullName evidence="1">Uncharacterized protein</fullName>
    </submittedName>
</protein>
<proteinExistence type="predicted"/>
<accession>A0A3M6TN71</accession>